<dbReference type="Proteomes" id="UP001177140">
    <property type="component" value="Unassembled WGS sequence"/>
</dbReference>
<reference evidence="1" key="1">
    <citation type="submission" date="2022-03" db="EMBL/GenBank/DDBJ databases">
        <title>A functionally conserved STORR gene fusion in Papaver species that diverged 16.8 million years ago.</title>
        <authorList>
            <person name="Catania T."/>
        </authorList>
    </citation>
    <scope>NUCLEOTIDE SEQUENCE</scope>
    <source>
        <strain evidence="1">S-191538</strain>
    </source>
</reference>
<accession>A0AA41S1C1</accession>
<evidence type="ECO:0000313" key="1">
    <source>
        <dbReference type="EMBL" id="MCL7026550.1"/>
    </source>
</evidence>
<evidence type="ECO:0000313" key="2">
    <source>
        <dbReference type="Proteomes" id="UP001177140"/>
    </source>
</evidence>
<sequence>MLNSCCNCLSQRPFIPLLPQNSRVTRVSNPIRTKAFNRSLRFVELQSKSPIKKWKISCFRHEEESCSGEGGDTEFVKEKVAAEEVVEPKSDRKTGVLKEDLITILRD</sequence>
<comment type="caution">
    <text evidence="1">The sequence shown here is derived from an EMBL/GenBank/DDBJ whole genome shotgun (WGS) entry which is preliminary data.</text>
</comment>
<dbReference type="EMBL" id="JAJJMA010058261">
    <property type="protein sequence ID" value="MCL7026550.1"/>
    <property type="molecule type" value="Genomic_DNA"/>
</dbReference>
<gene>
    <name evidence="1" type="ORF">MKW94_007324</name>
</gene>
<keyword evidence="2" id="KW-1185">Reference proteome</keyword>
<feature type="non-terminal residue" evidence="1">
    <location>
        <position position="107"/>
    </location>
</feature>
<dbReference type="AlphaFoldDB" id="A0AA41S1C1"/>
<protein>
    <submittedName>
        <fullName evidence="1">Uncharacterized protein</fullName>
    </submittedName>
</protein>
<name>A0AA41S1C1_PAPNU</name>
<organism evidence="1 2">
    <name type="scientific">Papaver nudicaule</name>
    <name type="common">Iceland poppy</name>
    <dbReference type="NCBI Taxonomy" id="74823"/>
    <lineage>
        <taxon>Eukaryota</taxon>
        <taxon>Viridiplantae</taxon>
        <taxon>Streptophyta</taxon>
        <taxon>Embryophyta</taxon>
        <taxon>Tracheophyta</taxon>
        <taxon>Spermatophyta</taxon>
        <taxon>Magnoliopsida</taxon>
        <taxon>Ranunculales</taxon>
        <taxon>Papaveraceae</taxon>
        <taxon>Papaveroideae</taxon>
        <taxon>Papaver</taxon>
    </lineage>
</organism>
<proteinExistence type="predicted"/>